<sequence length="128" mass="13308">MYSIASDATLVSRASGRVLLAGTEADLDALRALVATLGHRARGQVFVEVPTAAEIDPIATPERVTVTWLPRDVRSGAMGTGLACAPGQALGRAVTAWIGEMSTGELELDGDEICVWLGQAVPAEHLAV</sequence>
<gene>
    <name evidence="2" type="ORF">BJ984_002825</name>
</gene>
<dbReference type="EMBL" id="JACCBM010000001">
    <property type="protein sequence ID" value="NYD71667.1"/>
    <property type="molecule type" value="Genomic_DNA"/>
</dbReference>
<dbReference type="Gene3D" id="3.40.50.80">
    <property type="entry name" value="Nucleotide-binding domain of ferredoxin-NADP reductase (FNR) module"/>
    <property type="match status" value="1"/>
</dbReference>
<reference evidence="2 3" key="1">
    <citation type="submission" date="2020-07" db="EMBL/GenBank/DDBJ databases">
        <title>Sequencing the genomes of 1000 actinobacteria strains.</title>
        <authorList>
            <person name="Klenk H.-P."/>
        </authorList>
    </citation>
    <scope>NUCLEOTIDE SEQUENCE [LARGE SCALE GENOMIC DNA]</scope>
    <source>
        <strain evidence="2 3">DSM 26474</strain>
    </source>
</reference>
<dbReference type="InterPro" id="IPR007037">
    <property type="entry name" value="SIP_rossman_dom"/>
</dbReference>
<feature type="domain" description="SIP-like Rossmann fold" evidence="1">
    <location>
        <begin position="17"/>
        <end position="98"/>
    </location>
</feature>
<organism evidence="2 3">
    <name type="scientific">Herbiconiux flava</name>
    <dbReference type="NCBI Taxonomy" id="881268"/>
    <lineage>
        <taxon>Bacteria</taxon>
        <taxon>Bacillati</taxon>
        <taxon>Actinomycetota</taxon>
        <taxon>Actinomycetes</taxon>
        <taxon>Micrococcales</taxon>
        <taxon>Microbacteriaceae</taxon>
        <taxon>Herbiconiux</taxon>
    </lineage>
</organism>
<dbReference type="Proteomes" id="UP000549913">
    <property type="component" value="Unassembled WGS sequence"/>
</dbReference>
<dbReference type="InterPro" id="IPR039261">
    <property type="entry name" value="FNR_nucleotide-bd"/>
</dbReference>
<keyword evidence="3" id="KW-1185">Reference proteome</keyword>
<accession>A0A852SS32</accession>
<dbReference type="AlphaFoldDB" id="A0A852SS32"/>
<evidence type="ECO:0000313" key="2">
    <source>
        <dbReference type="EMBL" id="NYD71667.1"/>
    </source>
</evidence>
<evidence type="ECO:0000313" key="3">
    <source>
        <dbReference type="Proteomes" id="UP000549913"/>
    </source>
</evidence>
<comment type="caution">
    <text evidence="2">The sequence shown here is derived from an EMBL/GenBank/DDBJ whole genome shotgun (WGS) entry which is preliminary data.</text>
</comment>
<dbReference type="RefSeq" id="WP_173181222.1">
    <property type="nucleotide sequence ID" value="NZ_BSEW01000002.1"/>
</dbReference>
<protein>
    <submittedName>
        <fullName evidence="2">NADPH-dependent ferric siderophore reductase</fullName>
    </submittedName>
</protein>
<name>A0A852SS32_9MICO</name>
<proteinExistence type="predicted"/>
<dbReference type="Pfam" id="PF04954">
    <property type="entry name" value="SIP"/>
    <property type="match status" value="1"/>
</dbReference>
<evidence type="ECO:0000259" key="1">
    <source>
        <dbReference type="Pfam" id="PF04954"/>
    </source>
</evidence>